<dbReference type="SUPFAM" id="SSF46458">
    <property type="entry name" value="Globin-like"/>
    <property type="match status" value="1"/>
</dbReference>
<evidence type="ECO:0000313" key="6">
    <source>
        <dbReference type="EMBL" id="QLH77257.1"/>
    </source>
</evidence>
<dbReference type="Gene3D" id="1.10.490.10">
    <property type="entry name" value="Globins"/>
    <property type="match status" value="1"/>
</dbReference>
<dbReference type="RefSeq" id="WP_179911186.1">
    <property type="nucleotide sequence ID" value="NZ_CP058910.1"/>
</dbReference>
<dbReference type="Proteomes" id="UP000509667">
    <property type="component" value="Chromosome"/>
</dbReference>
<dbReference type="InterPro" id="IPR009050">
    <property type="entry name" value="Globin-like_sf"/>
</dbReference>
<evidence type="ECO:0000256" key="1">
    <source>
        <dbReference type="ARBA" id="ARBA00009660"/>
    </source>
</evidence>
<dbReference type="Pfam" id="PF01152">
    <property type="entry name" value="Bac_globin"/>
    <property type="match status" value="1"/>
</dbReference>
<dbReference type="EMBL" id="CP058910">
    <property type="protein sequence ID" value="QLH77257.1"/>
    <property type="molecule type" value="Genomic_DNA"/>
</dbReference>
<evidence type="ECO:0000256" key="3">
    <source>
        <dbReference type="ARBA" id="ARBA00022617"/>
    </source>
</evidence>
<protein>
    <submittedName>
        <fullName evidence="6">Group 1 truncated hemoglobin</fullName>
    </submittedName>
</protein>
<name>A0A7D5P002_9EURY</name>
<dbReference type="InterPro" id="IPR016339">
    <property type="entry name" value="Hemoglobin_trunc_I"/>
</dbReference>
<sequence>MTGTTLYDRLGGREGIEAVVDEFYDRLLDDDELGPFFEDADIEMLRRTQADFLCEAAGGPQTYDAAPVREAHLHVPFTEAHIRRAIDVLEATLAAFDVSDDDADRVVQAIAAYEADLLATPADDAGD</sequence>
<dbReference type="GO" id="GO:0046872">
    <property type="term" value="F:metal ion binding"/>
    <property type="evidence" value="ECO:0007669"/>
    <property type="project" value="UniProtKB-KW"/>
</dbReference>
<dbReference type="CDD" id="cd00454">
    <property type="entry name" value="TrHb1_N"/>
    <property type="match status" value="1"/>
</dbReference>
<dbReference type="GO" id="GO:0020037">
    <property type="term" value="F:heme binding"/>
    <property type="evidence" value="ECO:0007669"/>
    <property type="project" value="InterPro"/>
</dbReference>
<dbReference type="PIRSF" id="PIRSF002030">
    <property type="entry name" value="Globin_Protozoa/Cyanobacteria"/>
    <property type="match status" value="1"/>
</dbReference>
<gene>
    <name evidence="6" type="ORF">HZS55_08115</name>
</gene>
<keyword evidence="3" id="KW-0349">Heme</keyword>
<evidence type="ECO:0000256" key="5">
    <source>
        <dbReference type="ARBA" id="ARBA00023004"/>
    </source>
</evidence>
<evidence type="ECO:0000256" key="4">
    <source>
        <dbReference type="ARBA" id="ARBA00022723"/>
    </source>
</evidence>
<dbReference type="GeneID" id="56077820"/>
<keyword evidence="2" id="KW-0813">Transport</keyword>
<dbReference type="OrthoDB" id="313164at2157"/>
<proteinExistence type="inferred from homology"/>
<evidence type="ECO:0000313" key="7">
    <source>
        <dbReference type="Proteomes" id="UP000509667"/>
    </source>
</evidence>
<organism evidence="6 7">
    <name type="scientific">Halosimplex rubrum</name>
    <dbReference type="NCBI Taxonomy" id="869889"/>
    <lineage>
        <taxon>Archaea</taxon>
        <taxon>Methanobacteriati</taxon>
        <taxon>Methanobacteriota</taxon>
        <taxon>Stenosarchaea group</taxon>
        <taxon>Halobacteria</taxon>
        <taxon>Halobacteriales</taxon>
        <taxon>Haloarculaceae</taxon>
        <taxon>Halosimplex</taxon>
    </lineage>
</organism>
<dbReference type="InterPro" id="IPR001486">
    <property type="entry name" value="Hemoglobin_trunc"/>
</dbReference>
<dbReference type="GO" id="GO:0019825">
    <property type="term" value="F:oxygen binding"/>
    <property type="evidence" value="ECO:0007669"/>
    <property type="project" value="InterPro"/>
</dbReference>
<accession>A0A7D5P002</accession>
<keyword evidence="7" id="KW-1185">Reference proteome</keyword>
<keyword evidence="4" id="KW-0479">Metal-binding</keyword>
<keyword evidence="5" id="KW-0408">Iron</keyword>
<dbReference type="KEGG" id="hrr:HZS55_08115"/>
<comment type="similarity">
    <text evidence="1">Belongs to the truncated hemoglobin family. Group I subfamily.</text>
</comment>
<evidence type="ECO:0000256" key="2">
    <source>
        <dbReference type="ARBA" id="ARBA00022448"/>
    </source>
</evidence>
<dbReference type="InterPro" id="IPR012292">
    <property type="entry name" value="Globin/Proto"/>
</dbReference>
<dbReference type="AlphaFoldDB" id="A0A7D5P002"/>
<reference evidence="6 7" key="1">
    <citation type="submission" date="2020-07" db="EMBL/GenBank/DDBJ databases">
        <title>Halosimplex pelagicum sp. nov. and Halosimplex rubrum sp. nov., isolated from salted brown alga Laminaria, and emended description of the genus Halosimplex.</title>
        <authorList>
            <person name="Cui H."/>
        </authorList>
    </citation>
    <scope>NUCLEOTIDE SEQUENCE [LARGE SCALE GENOMIC DNA]</scope>
    <source>
        <strain evidence="6 7">R27</strain>
    </source>
</reference>